<keyword evidence="2" id="KW-0238">DNA-binding</keyword>
<dbReference type="InterPro" id="IPR018062">
    <property type="entry name" value="HTH_AraC-typ_CS"/>
</dbReference>
<sequence length="329" mass="37148">MSLISEYGSHNAPVVITRQFHDLDAFAEAIKPLNVTANQLTQGNFRGSVNFADFRGLKFTDVNQNQALKVTGPKASDDLIFAIALQSGQTQVMSYGCPIKKRDIFGFDPARETDVIAGKDSLIAIASVNLSVFQSLCNQMGYDLGQKFLKQNLIRLHQATLRSLRAYYQAISQIFISQPSLLTQPQMRSVIMEDFLPLLVNTVGKSRQKNSYRLKTFRRYSLVKQAEEIALSFPDRPLTLQQLCNELGTSSSALSYGFREIFGLSPMAYLKIQRLNGVRRALRNSDPDTTMVMQVAHQWGFWSAGHFSRDYKKMFGDLPLQTLRTWHNS</sequence>
<dbReference type="InterPro" id="IPR009057">
    <property type="entry name" value="Homeodomain-like_sf"/>
</dbReference>
<dbReference type="GO" id="GO:0003700">
    <property type="term" value="F:DNA-binding transcription factor activity"/>
    <property type="evidence" value="ECO:0007669"/>
    <property type="project" value="InterPro"/>
</dbReference>
<organism evidence="5 6">
    <name type="scientific">Halotia branconii CENA392</name>
    <dbReference type="NCBI Taxonomy" id="1539056"/>
    <lineage>
        <taxon>Bacteria</taxon>
        <taxon>Bacillati</taxon>
        <taxon>Cyanobacteriota</taxon>
        <taxon>Cyanophyceae</taxon>
        <taxon>Nostocales</taxon>
        <taxon>Nodulariaceae</taxon>
        <taxon>Halotia</taxon>
    </lineage>
</organism>
<dbReference type="PANTHER" id="PTHR46796">
    <property type="entry name" value="HTH-TYPE TRANSCRIPTIONAL ACTIVATOR RHAS-RELATED"/>
    <property type="match status" value="1"/>
</dbReference>
<reference evidence="5 6" key="1">
    <citation type="journal article" date="2023" name="Limnol Oceanogr Lett">
        <title>Environmental adaptations by the intertidal Antarctic cyanobacterium Halotia branconii CENA392 as revealed using long-read genome sequencing.</title>
        <authorList>
            <person name="Dextro R.B."/>
            <person name="Delbaje E."/>
            <person name="Freitas P.N.N."/>
            <person name="Geraldes V."/>
            <person name="Pinto E."/>
            <person name="Long P.F."/>
            <person name="Fiore M.F."/>
        </authorList>
    </citation>
    <scope>NUCLEOTIDE SEQUENCE [LARGE SCALE GENOMIC DNA]</scope>
    <source>
        <strain evidence="5 6">CENA392</strain>
    </source>
</reference>
<evidence type="ECO:0000259" key="4">
    <source>
        <dbReference type="PROSITE" id="PS01124"/>
    </source>
</evidence>
<dbReference type="Proteomes" id="UP001223520">
    <property type="component" value="Chromosome"/>
</dbReference>
<dbReference type="PROSITE" id="PS01124">
    <property type="entry name" value="HTH_ARAC_FAMILY_2"/>
    <property type="match status" value="1"/>
</dbReference>
<dbReference type="PANTHER" id="PTHR46796:SF12">
    <property type="entry name" value="HTH-TYPE DNA-BINDING TRANSCRIPTIONAL ACTIVATOR EUTR"/>
    <property type="match status" value="1"/>
</dbReference>
<proteinExistence type="predicted"/>
<dbReference type="InterPro" id="IPR050204">
    <property type="entry name" value="AraC_XylS_family_regulators"/>
</dbReference>
<dbReference type="AlphaFoldDB" id="A0AAJ6NXC3"/>
<dbReference type="EMBL" id="CP124543">
    <property type="protein sequence ID" value="WGV28480.1"/>
    <property type="molecule type" value="Genomic_DNA"/>
</dbReference>
<dbReference type="InterPro" id="IPR018060">
    <property type="entry name" value="HTH_AraC"/>
</dbReference>
<dbReference type="RefSeq" id="WP_281485707.1">
    <property type="nucleotide sequence ID" value="NZ_CP124543.1"/>
</dbReference>
<dbReference type="SUPFAM" id="SSF46689">
    <property type="entry name" value="Homeodomain-like"/>
    <property type="match status" value="2"/>
</dbReference>
<keyword evidence="1" id="KW-0805">Transcription regulation</keyword>
<keyword evidence="6" id="KW-1185">Reference proteome</keyword>
<name>A0AAJ6NXC3_9CYAN</name>
<evidence type="ECO:0000256" key="1">
    <source>
        <dbReference type="ARBA" id="ARBA00023015"/>
    </source>
</evidence>
<dbReference type="GO" id="GO:0043565">
    <property type="term" value="F:sequence-specific DNA binding"/>
    <property type="evidence" value="ECO:0007669"/>
    <property type="project" value="InterPro"/>
</dbReference>
<keyword evidence="3" id="KW-0804">Transcription</keyword>
<dbReference type="KEGG" id="hbq:QI031_13845"/>
<evidence type="ECO:0000256" key="3">
    <source>
        <dbReference type="ARBA" id="ARBA00023163"/>
    </source>
</evidence>
<gene>
    <name evidence="5" type="ORF">QI031_13845</name>
</gene>
<dbReference type="Pfam" id="PF12833">
    <property type="entry name" value="HTH_18"/>
    <property type="match status" value="1"/>
</dbReference>
<protein>
    <submittedName>
        <fullName evidence="5">Helix-turn-helix domain-containing protein</fullName>
    </submittedName>
</protein>
<feature type="domain" description="HTH araC/xylS-type" evidence="4">
    <location>
        <begin position="224"/>
        <end position="325"/>
    </location>
</feature>
<evidence type="ECO:0000313" key="5">
    <source>
        <dbReference type="EMBL" id="WGV28480.1"/>
    </source>
</evidence>
<accession>A0AAJ6NXC3</accession>
<dbReference type="PROSITE" id="PS00041">
    <property type="entry name" value="HTH_ARAC_FAMILY_1"/>
    <property type="match status" value="1"/>
</dbReference>
<dbReference type="Gene3D" id="1.10.10.60">
    <property type="entry name" value="Homeodomain-like"/>
    <property type="match status" value="1"/>
</dbReference>
<evidence type="ECO:0000313" key="6">
    <source>
        <dbReference type="Proteomes" id="UP001223520"/>
    </source>
</evidence>
<dbReference type="SMART" id="SM00342">
    <property type="entry name" value="HTH_ARAC"/>
    <property type="match status" value="1"/>
</dbReference>
<evidence type="ECO:0000256" key="2">
    <source>
        <dbReference type="ARBA" id="ARBA00023125"/>
    </source>
</evidence>